<dbReference type="PANTHER" id="PTHR10925">
    <property type="entry name" value="N-ACETYLTRANSFERASE 10"/>
    <property type="match status" value="1"/>
</dbReference>
<dbReference type="EMBL" id="JAEMNX010000003">
    <property type="protein sequence ID" value="MBJ7537239.1"/>
    <property type="molecule type" value="Genomic_DNA"/>
</dbReference>
<protein>
    <recommendedName>
        <fullName evidence="9">tRNA(Met) cytidine acetyltransferase TmcA</fullName>
        <ecNumber evidence="9">2.3.1.193</ecNumber>
    </recommendedName>
</protein>
<comment type="catalytic activity">
    <reaction evidence="9">
        <text>cytidine(34) in elongator tRNA(Met) + acetyl-CoA + ATP + H2O = N(4)-acetylcytidine(34) in elongator tRNA(Met) + ADP + phosphate + CoA + H(+)</text>
        <dbReference type="Rhea" id="RHEA:43788"/>
        <dbReference type="Rhea" id="RHEA-COMP:10693"/>
        <dbReference type="Rhea" id="RHEA-COMP:10694"/>
        <dbReference type="ChEBI" id="CHEBI:15377"/>
        <dbReference type="ChEBI" id="CHEBI:15378"/>
        <dbReference type="ChEBI" id="CHEBI:30616"/>
        <dbReference type="ChEBI" id="CHEBI:43474"/>
        <dbReference type="ChEBI" id="CHEBI:57287"/>
        <dbReference type="ChEBI" id="CHEBI:57288"/>
        <dbReference type="ChEBI" id="CHEBI:74900"/>
        <dbReference type="ChEBI" id="CHEBI:82748"/>
        <dbReference type="ChEBI" id="CHEBI:456216"/>
        <dbReference type="EC" id="2.3.1.193"/>
    </reaction>
</comment>
<dbReference type="Gene3D" id="3.40.50.11040">
    <property type="match status" value="1"/>
</dbReference>
<comment type="caution">
    <text evidence="13">The sequence shown here is derived from an EMBL/GenBank/DDBJ whole genome shotgun (WGS) entry which is preliminary data.</text>
</comment>
<keyword evidence="7 9" id="KW-0694">RNA-binding</keyword>
<dbReference type="Gene3D" id="3.40.630.30">
    <property type="match status" value="1"/>
</dbReference>
<dbReference type="GO" id="GO:1904812">
    <property type="term" value="P:rRNA acetylation involved in maturation of SSU-rRNA"/>
    <property type="evidence" value="ECO:0007669"/>
    <property type="project" value="TreeGrafter"/>
</dbReference>
<dbReference type="InterPro" id="IPR024914">
    <property type="entry name" value="tRNA_acetyltr_TmcA"/>
</dbReference>
<dbReference type="InterPro" id="IPR013562">
    <property type="entry name" value="TmcA/NAT10_N"/>
</dbReference>
<evidence type="ECO:0000256" key="3">
    <source>
        <dbReference type="ARBA" id="ARBA00022679"/>
    </source>
</evidence>
<keyword evidence="14" id="KW-1185">Reference proteome</keyword>
<feature type="binding site" evidence="9">
    <location>
        <position position="173"/>
    </location>
    <ligand>
        <name>ATP</name>
        <dbReference type="ChEBI" id="CHEBI:30616"/>
    </ligand>
</feature>
<keyword evidence="5 9" id="KW-0547">Nucleotide-binding</keyword>
<keyword evidence="8 9" id="KW-0012">Acyltransferase</keyword>
<comment type="subcellular location">
    <subcellularLocation>
        <location evidence="9">Cytoplasm</location>
    </subcellularLocation>
</comment>
<evidence type="ECO:0000256" key="8">
    <source>
        <dbReference type="ARBA" id="ARBA00023315"/>
    </source>
</evidence>
<dbReference type="InterPro" id="IPR000182">
    <property type="entry name" value="GNAT_dom"/>
</dbReference>
<dbReference type="Pfam" id="PF13718">
    <property type="entry name" value="GNAT_acetyltr_2"/>
    <property type="match status" value="1"/>
</dbReference>
<evidence type="ECO:0000256" key="9">
    <source>
        <dbReference type="HAMAP-Rule" id="MF_01886"/>
    </source>
</evidence>
<dbReference type="GO" id="GO:0005524">
    <property type="term" value="F:ATP binding"/>
    <property type="evidence" value="ECO:0007669"/>
    <property type="project" value="UniProtKB-UniRule"/>
</dbReference>
<dbReference type="EC" id="2.3.1.193" evidence="9"/>
<dbReference type="Gene3D" id="3.40.50.300">
    <property type="entry name" value="P-loop containing nucleotide triphosphate hydrolases"/>
    <property type="match status" value="1"/>
</dbReference>
<evidence type="ECO:0000313" key="14">
    <source>
        <dbReference type="Proteomes" id="UP000628710"/>
    </source>
</evidence>
<comment type="caution">
    <text evidence="9">Lacks conserved residue(s) required for the propagation of feature annotation.</text>
</comment>
<dbReference type="SUPFAM" id="SSF55729">
    <property type="entry name" value="Acyl-CoA N-acyltransferases (Nat)"/>
    <property type="match status" value="1"/>
</dbReference>
<evidence type="ECO:0000259" key="10">
    <source>
        <dbReference type="Pfam" id="PF05127"/>
    </source>
</evidence>
<dbReference type="Pfam" id="PF05127">
    <property type="entry name" value="NAT10_TcmA_helicase"/>
    <property type="match status" value="1"/>
</dbReference>
<feature type="domain" description="N-acetyltransferase" evidence="12">
    <location>
        <begin position="494"/>
        <end position="552"/>
    </location>
</feature>
<comment type="function">
    <text evidence="9">Catalyzes the formation of N(4)-acetylcytidine (ac(4)C) at the wobble position of tRNA(Met), by using acetyl-CoA as an acetyl donor and ATP (or GTP).</text>
</comment>
<evidence type="ECO:0000256" key="2">
    <source>
        <dbReference type="ARBA" id="ARBA00022555"/>
    </source>
</evidence>
<proteinExistence type="inferred from homology"/>
<evidence type="ECO:0000259" key="12">
    <source>
        <dbReference type="Pfam" id="PF13718"/>
    </source>
</evidence>
<feature type="domain" description="TmcA/NAT10 N-terminal" evidence="11">
    <location>
        <begin position="4"/>
        <end position="144"/>
    </location>
</feature>
<dbReference type="GO" id="GO:0051391">
    <property type="term" value="P:tRNA acetylation"/>
    <property type="evidence" value="ECO:0007669"/>
    <property type="project" value="UniProtKB-UniRule"/>
</dbReference>
<keyword evidence="3 9" id="KW-0808">Transferase</keyword>
<accession>A0A934JNI5</accession>
<keyword evidence="6 9" id="KW-0067">ATP-binding</keyword>
<organism evidence="13 14">
    <name type="scientific">Marinomonas transparens</name>
    <dbReference type="NCBI Taxonomy" id="2795388"/>
    <lineage>
        <taxon>Bacteria</taxon>
        <taxon>Pseudomonadati</taxon>
        <taxon>Pseudomonadota</taxon>
        <taxon>Gammaproteobacteria</taxon>
        <taxon>Oceanospirillales</taxon>
        <taxon>Oceanospirillaceae</taxon>
        <taxon>Marinomonas</taxon>
    </lineage>
</organism>
<evidence type="ECO:0000259" key="11">
    <source>
        <dbReference type="Pfam" id="PF08351"/>
    </source>
</evidence>
<dbReference type="HAMAP" id="MF_01886">
    <property type="entry name" value="tRNA_acetyltr_TmcA"/>
    <property type="match status" value="1"/>
</dbReference>
<keyword evidence="4 9" id="KW-0819">tRNA processing</keyword>
<keyword evidence="2 9" id="KW-0820">tRNA-binding</keyword>
<dbReference type="Pfam" id="PF08351">
    <property type="entry name" value="TmcA_N"/>
    <property type="match status" value="1"/>
</dbReference>
<evidence type="ECO:0000256" key="5">
    <source>
        <dbReference type="ARBA" id="ARBA00022741"/>
    </source>
</evidence>
<evidence type="ECO:0000256" key="6">
    <source>
        <dbReference type="ARBA" id="ARBA00022840"/>
    </source>
</evidence>
<reference evidence="13" key="1">
    <citation type="submission" date="2020-12" db="EMBL/GenBank/DDBJ databases">
        <title>Marinomonas arctica sp. nov., a psychrotolerant bacterium isolated from the Arctic.</title>
        <authorList>
            <person name="Zhang Y."/>
        </authorList>
    </citation>
    <scope>NUCLEOTIDE SEQUENCE</scope>
    <source>
        <strain evidence="13">C1424</strain>
    </source>
</reference>
<gene>
    <name evidence="9" type="primary">tmcA</name>
    <name evidence="13" type="ORF">I8J31_06050</name>
</gene>
<dbReference type="InterPro" id="IPR016181">
    <property type="entry name" value="Acyl_CoA_acyltransferase"/>
</dbReference>
<dbReference type="PANTHER" id="PTHR10925:SF5">
    <property type="entry name" value="RNA CYTIDINE ACETYLTRANSFERASE"/>
    <property type="match status" value="1"/>
</dbReference>
<name>A0A934JNI5_9GAMM</name>
<dbReference type="Gene3D" id="1.20.120.890">
    <property type="entry name" value="tRNA(Met) cytidine acetyltransferase, tail domain"/>
    <property type="match status" value="1"/>
</dbReference>
<dbReference type="GO" id="GO:1990883">
    <property type="term" value="F:18S rRNA cytidine N-acetyltransferase activity"/>
    <property type="evidence" value="ECO:0007669"/>
    <property type="project" value="TreeGrafter"/>
</dbReference>
<dbReference type="InterPro" id="IPR038321">
    <property type="entry name" value="TmcA_C_sf"/>
</dbReference>
<dbReference type="RefSeq" id="WP_199467374.1">
    <property type="nucleotide sequence ID" value="NZ_JAEMNX010000003.1"/>
</dbReference>
<dbReference type="GO" id="GO:0002101">
    <property type="term" value="P:tRNA wobble cytosine modification"/>
    <property type="evidence" value="ECO:0007669"/>
    <property type="project" value="UniProtKB-UniRule"/>
</dbReference>
<feature type="binding site" evidence="9">
    <location>
        <begin position="479"/>
        <end position="481"/>
    </location>
    <ligand>
        <name>acetyl-CoA</name>
        <dbReference type="ChEBI" id="CHEBI:57288"/>
    </ligand>
</feature>
<dbReference type="GO" id="GO:0000049">
    <property type="term" value="F:tRNA binding"/>
    <property type="evidence" value="ECO:0007669"/>
    <property type="project" value="UniProtKB-UniRule"/>
</dbReference>
<dbReference type="InterPro" id="IPR007807">
    <property type="entry name" value="TcmA/NAT10_helicase"/>
</dbReference>
<evidence type="ECO:0000313" key="13">
    <source>
        <dbReference type="EMBL" id="MBJ7537239.1"/>
    </source>
</evidence>
<feature type="domain" description="TcmA/NAT10 helicase" evidence="10">
    <location>
        <begin position="189"/>
        <end position="345"/>
    </location>
</feature>
<dbReference type="SUPFAM" id="SSF52540">
    <property type="entry name" value="P-loop containing nucleoside triphosphate hydrolases"/>
    <property type="match status" value="1"/>
</dbReference>
<keyword evidence="1 9" id="KW-0963">Cytoplasm</keyword>
<dbReference type="GO" id="GO:0005737">
    <property type="term" value="C:cytoplasm"/>
    <property type="evidence" value="ECO:0007669"/>
    <property type="project" value="UniProtKB-SubCell"/>
</dbReference>
<dbReference type="CDD" id="cd04301">
    <property type="entry name" value="NAT_SF"/>
    <property type="match status" value="1"/>
</dbReference>
<dbReference type="Proteomes" id="UP000628710">
    <property type="component" value="Unassembled WGS sequence"/>
</dbReference>
<evidence type="ECO:0000256" key="7">
    <source>
        <dbReference type="ARBA" id="ARBA00022884"/>
    </source>
</evidence>
<sequence>MPTSAHHRHCFLLTGNVAQLLADFLLLSKQLNSPLIAAHDVSGYDALNTGDFSTRCFKQARQELGSNHDAILLDLTQGVSASALAILSGTVRAGGVFAIALPEDNWLSLPDQDLARHLPWPYEPEQLDSYFKQYLLNQLQSDTSPFIKLASNTIKTLPALASIKANAQLTQDQSLAQATLLQTKTKNHVLIAPRGRGKSTLLGDSLAKMLLAGKKVAVTAPNQEAIATLKARFEQVVAETDQTIKLPFFAPDALLLNDSQWDWLFVDEAAMIPVPLLMSLHQKANQCIFSTTDYGYEGAGKGFGIRFCRYLTDQEPRLTSLSLQAPIRWGENDPLENWINHCLCLTPHCLAEATTPPELQRQKPQAIEYQSMAGKEWLQQPALLNKTFQLLVGAHYQTSADNLRWILDDPSVLSYLSLQDGVLKSVAIMTTEGNLPSELSQAVLEGKRRPRGHLLPQSLLAHEGIKNAGGYQYWRISRIATEQSQQNKGLGSQLLNHIEIAAQGQCDFLCTSFAATSDVLGFWLKNAYLPVRLGTTKDQASGSYSLMMLKPLTAIAKQEAESWQRRFLEHFSINLLLQYQGLPIELVMQILQSSQAPTLATQLSQYDQEDLQLFIEHHRPFDSIRAVFLKTILNLASNAQLDPETPLDKLAIEAALGRNTEKTRQQAKLSGKKAMHQAFKALLKEQVFKEQVAKDKMGG</sequence>
<feature type="binding site" evidence="9">
    <location>
        <position position="328"/>
    </location>
    <ligand>
        <name>ATP</name>
        <dbReference type="ChEBI" id="CHEBI:30616"/>
    </ligand>
</feature>
<dbReference type="InterPro" id="IPR032672">
    <property type="entry name" value="TmcA/NAT10/Kre33"/>
</dbReference>
<comment type="similarity">
    <text evidence="9">Belongs to the TmcA family.</text>
</comment>
<evidence type="ECO:0000256" key="4">
    <source>
        <dbReference type="ARBA" id="ARBA00022694"/>
    </source>
</evidence>
<dbReference type="AlphaFoldDB" id="A0A934JNI5"/>
<evidence type="ECO:0000256" key="1">
    <source>
        <dbReference type="ARBA" id="ARBA00022490"/>
    </source>
</evidence>
<dbReference type="GO" id="GO:0051392">
    <property type="term" value="F:tRNA cytidine N4-acetyltransferase activity"/>
    <property type="evidence" value="ECO:0007669"/>
    <property type="project" value="UniProtKB-UniRule"/>
</dbReference>
<dbReference type="InterPro" id="IPR027417">
    <property type="entry name" value="P-loop_NTPase"/>
</dbReference>